<feature type="transmembrane region" description="Helical" evidence="1">
    <location>
        <begin position="338"/>
        <end position="359"/>
    </location>
</feature>
<dbReference type="EMBL" id="JAVDRF010000001">
    <property type="protein sequence ID" value="MDR6534729.1"/>
    <property type="molecule type" value="Genomic_DNA"/>
</dbReference>
<feature type="transmembrane region" description="Helical" evidence="1">
    <location>
        <begin position="158"/>
        <end position="180"/>
    </location>
</feature>
<dbReference type="RefSeq" id="WP_309898149.1">
    <property type="nucleotide sequence ID" value="NZ_JAVDRF010000001.1"/>
</dbReference>
<evidence type="ECO:0000313" key="2">
    <source>
        <dbReference type="EMBL" id="MDR6534729.1"/>
    </source>
</evidence>
<gene>
    <name evidence="2" type="ORF">J2739_000489</name>
</gene>
<feature type="transmembrane region" description="Helical" evidence="1">
    <location>
        <begin position="366"/>
        <end position="385"/>
    </location>
</feature>
<feature type="transmembrane region" description="Helical" evidence="1">
    <location>
        <begin position="397"/>
        <end position="418"/>
    </location>
</feature>
<reference evidence="2 3" key="1">
    <citation type="submission" date="2023-07" db="EMBL/GenBank/DDBJ databases">
        <title>Sorghum-associated microbial communities from plants grown in Nebraska, USA.</title>
        <authorList>
            <person name="Schachtman D."/>
        </authorList>
    </citation>
    <scope>NUCLEOTIDE SEQUENCE [LARGE SCALE GENOMIC DNA]</scope>
    <source>
        <strain evidence="2 3">DS1781</strain>
    </source>
</reference>
<proteinExistence type="predicted"/>
<feature type="transmembrane region" description="Helical" evidence="1">
    <location>
        <begin position="15"/>
        <end position="35"/>
    </location>
</feature>
<keyword evidence="1" id="KW-0472">Membrane</keyword>
<evidence type="ECO:0000256" key="1">
    <source>
        <dbReference type="SAM" id="Phobius"/>
    </source>
</evidence>
<protein>
    <submittedName>
        <fullName evidence="2">O-antigen/teichoic acid export membrane protein</fullName>
    </submittedName>
</protein>
<name>A0ABU1N8F8_9BURK</name>
<keyword evidence="1" id="KW-1133">Transmembrane helix</keyword>
<keyword evidence="3" id="KW-1185">Reference proteome</keyword>
<sequence>MPLPLTLSSQRARQFWYAPLLVLSMGLMMLRMLAMAQVLDVHAFADFSGGILISTTFSMIGCLGLQAMLQREWPVNLVRHQELRGIVRAAQCNVVALGCCFVGMVGAAAGLSLAGTTPALLGVGLLHGFSHQIFLVSTAESRSRGEALRFASQNLQRAVIALALSVLAALWFGSALLALATDALITIALSQAFFRSVLGRSRLGVSAIYLLAVRRLRRVPWTSALTMMFTMMLAFGLFNADRWIASDRLGAIGFAHYSFAWIVLSVAQSAQAVINASVYPLLARRFAQYGGAVAFDVCVRISISVLAIGVVVLVPLYLVLDYGIYRWYPRYGDAQTLIPIFLVIAVLRASDFWSSFLLISGRETQLLKINLCAMVISLIVWASFVRPWTPATTTLQQMGWLAGLLTLSAYLAAAGVSWRVRHG</sequence>
<feature type="transmembrane region" description="Helical" evidence="1">
    <location>
        <begin position="258"/>
        <end position="282"/>
    </location>
</feature>
<evidence type="ECO:0000313" key="3">
    <source>
        <dbReference type="Proteomes" id="UP001184230"/>
    </source>
</evidence>
<feature type="transmembrane region" description="Helical" evidence="1">
    <location>
        <begin position="47"/>
        <end position="69"/>
    </location>
</feature>
<feature type="transmembrane region" description="Helical" evidence="1">
    <location>
        <begin position="90"/>
        <end position="113"/>
    </location>
</feature>
<dbReference type="Proteomes" id="UP001184230">
    <property type="component" value="Unassembled WGS sequence"/>
</dbReference>
<comment type="caution">
    <text evidence="2">The sequence shown here is derived from an EMBL/GenBank/DDBJ whole genome shotgun (WGS) entry which is preliminary data.</text>
</comment>
<accession>A0ABU1N8F8</accession>
<feature type="transmembrane region" description="Helical" evidence="1">
    <location>
        <begin position="294"/>
        <end position="318"/>
    </location>
</feature>
<organism evidence="2 3">
    <name type="scientific">Variovorax soli</name>
    <dbReference type="NCBI Taxonomy" id="376815"/>
    <lineage>
        <taxon>Bacteria</taxon>
        <taxon>Pseudomonadati</taxon>
        <taxon>Pseudomonadota</taxon>
        <taxon>Betaproteobacteria</taxon>
        <taxon>Burkholderiales</taxon>
        <taxon>Comamonadaceae</taxon>
        <taxon>Variovorax</taxon>
    </lineage>
</organism>
<feature type="transmembrane region" description="Helical" evidence="1">
    <location>
        <begin position="219"/>
        <end position="238"/>
    </location>
</feature>
<keyword evidence="1" id="KW-0812">Transmembrane</keyword>